<evidence type="ECO:0000313" key="2">
    <source>
        <dbReference type="Proteomes" id="UP001303115"/>
    </source>
</evidence>
<evidence type="ECO:0000313" key="1">
    <source>
        <dbReference type="EMBL" id="KAK4032854.1"/>
    </source>
</evidence>
<sequence>MAQHETTTKNSTRLPTLIYDGVACSRQDAATTRIEHIMRMFKKSGLGFTGSGADLIPVVQTEPNKYMWRLPARQATREEICTVHHPAHFVWVKALSNKTTQELGELSERMDQGRDSIYVGGTTYGASLISAGAIETCVLV</sequence>
<gene>
    <name evidence="1" type="ORF">C8A01DRAFT_40704</name>
</gene>
<reference evidence="2" key="1">
    <citation type="journal article" date="2023" name="Mol. Phylogenet. Evol.">
        <title>Genome-scale phylogeny and comparative genomics of the fungal order Sordariales.</title>
        <authorList>
            <person name="Hensen N."/>
            <person name="Bonometti L."/>
            <person name="Westerberg I."/>
            <person name="Brannstrom I.O."/>
            <person name="Guillou S."/>
            <person name="Cros-Aarteil S."/>
            <person name="Calhoun S."/>
            <person name="Haridas S."/>
            <person name="Kuo A."/>
            <person name="Mondo S."/>
            <person name="Pangilinan J."/>
            <person name="Riley R."/>
            <person name="LaButti K."/>
            <person name="Andreopoulos B."/>
            <person name="Lipzen A."/>
            <person name="Chen C."/>
            <person name="Yan M."/>
            <person name="Daum C."/>
            <person name="Ng V."/>
            <person name="Clum A."/>
            <person name="Steindorff A."/>
            <person name="Ohm R.A."/>
            <person name="Martin F."/>
            <person name="Silar P."/>
            <person name="Natvig D.O."/>
            <person name="Lalanne C."/>
            <person name="Gautier V."/>
            <person name="Ament-Velasquez S.L."/>
            <person name="Kruys A."/>
            <person name="Hutchinson M.I."/>
            <person name="Powell A.J."/>
            <person name="Barry K."/>
            <person name="Miller A.N."/>
            <person name="Grigoriev I.V."/>
            <person name="Debuchy R."/>
            <person name="Gladieux P."/>
            <person name="Hiltunen Thoren M."/>
            <person name="Johannesson H."/>
        </authorList>
    </citation>
    <scope>NUCLEOTIDE SEQUENCE [LARGE SCALE GENOMIC DNA]</scope>
    <source>
        <strain evidence="2">CBS 284.82</strain>
    </source>
</reference>
<dbReference type="Proteomes" id="UP001303115">
    <property type="component" value="Unassembled WGS sequence"/>
</dbReference>
<organism evidence="1 2">
    <name type="scientific">Parachaetomium inaequale</name>
    <dbReference type="NCBI Taxonomy" id="2588326"/>
    <lineage>
        <taxon>Eukaryota</taxon>
        <taxon>Fungi</taxon>
        <taxon>Dikarya</taxon>
        <taxon>Ascomycota</taxon>
        <taxon>Pezizomycotina</taxon>
        <taxon>Sordariomycetes</taxon>
        <taxon>Sordariomycetidae</taxon>
        <taxon>Sordariales</taxon>
        <taxon>Chaetomiaceae</taxon>
        <taxon>Parachaetomium</taxon>
    </lineage>
</organism>
<dbReference type="Gene3D" id="3.40.800.20">
    <property type="entry name" value="Histone deacetylase domain"/>
    <property type="match status" value="1"/>
</dbReference>
<proteinExistence type="predicted"/>
<name>A0AAN6P6V8_9PEZI</name>
<accession>A0AAN6P6V8</accession>
<keyword evidence="2" id="KW-1185">Reference proteome</keyword>
<protein>
    <submittedName>
        <fullName evidence="1">Uncharacterized protein</fullName>
    </submittedName>
</protein>
<comment type="caution">
    <text evidence="1">The sequence shown here is derived from an EMBL/GenBank/DDBJ whole genome shotgun (WGS) entry which is preliminary data.</text>
</comment>
<dbReference type="InterPro" id="IPR023696">
    <property type="entry name" value="Ureohydrolase_dom_sf"/>
</dbReference>
<dbReference type="InterPro" id="IPR037138">
    <property type="entry name" value="His_deacetylse_dom_sf"/>
</dbReference>
<dbReference type="SUPFAM" id="SSF52768">
    <property type="entry name" value="Arginase/deacetylase"/>
    <property type="match status" value="1"/>
</dbReference>
<dbReference type="AlphaFoldDB" id="A0AAN6P6V8"/>
<dbReference type="EMBL" id="MU854570">
    <property type="protein sequence ID" value="KAK4032854.1"/>
    <property type="molecule type" value="Genomic_DNA"/>
</dbReference>